<evidence type="ECO:0000256" key="7">
    <source>
        <dbReference type="ARBA" id="ARBA00022989"/>
    </source>
</evidence>
<evidence type="ECO:0000256" key="1">
    <source>
        <dbReference type="ARBA" id="ARBA00004127"/>
    </source>
</evidence>
<evidence type="ECO:0000313" key="11">
    <source>
        <dbReference type="EMBL" id="KAK8865556.1"/>
    </source>
</evidence>
<evidence type="ECO:0000313" key="12">
    <source>
        <dbReference type="Proteomes" id="UP001470230"/>
    </source>
</evidence>
<keyword evidence="6" id="KW-0256">Endoplasmic reticulum</keyword>
<evidence type="ECO:0000256" key="8">
    <source>
        <dbReference type="ARBA" id="ARBA00023136"/>
    </source>
</evidence>
<keyword evidence="7 10" id="KW-1133">Transmembrane helix</keyword>
<evidence type="ECO:0000256" key="9">
    <source>
        <dbReference type="ARBA" id="ARBA00023242"/>
    </source>
</evidence>
<sequence>MNKSDLPILLAFFGFAVTFFESYCSRRLHLFNQLTDKFVTIDGDHYEPSINKDYVYYHTDNMKYPTVKDPLFQLSHECGELERKVQYCQWVQVTHTKTREVGNDTITEYYYTYHKQWLYHQVSSVFYHDPIYWNPSVQTIPQLSFRGSDIQAGAYSIDPNMSLTGSKDYFYPDGYQIRNFEESGSLPDFKYAGKGIFYSSYERGFLDQLIRVAQFFDLKGDLIDWCTPGDRRVWFESWEPFDATVVGARTQQSIKPFSYHNYKIGSVHSGEVPLKKAIMDNASGFPTVMKWIFRVAIIIYFFYSFSENSPDFFGVEILILCAILGKFIPYSLNSNIWYNILLSAFGSLCVFFLKQQETQLFRSISRNFDNNFKYKED</sequence>
<reference evidence="11 12" key="1">
    <citation type="submission" date="2024-04" db="EMBL/GenBank/DDBJ databases">
        <title>Tritrichomonas musculus Genome.</title>
        <authorList>
            <person name="Alves-Ferreira E."/>
            <person name="Grigg M."/>
            <person name="Lorenzi H."/>
            <person name="Galac M."/>
        </authorList>
    </citation>
    <scope>NUCLEOTIDE SEQUENCE [LARGE SCALE GENOMIC DNA]</scope>
    <source>
        <strain evidence="11 12">EAF2021</strain>
    </source>
</reference>
<keyword evidence="9" id="KW-0539">Nucleus</keyword>
<gene>
    <name evidence="11" type="ORF">M9Y10_011112</name>
</gene>
<evidence type="ECO:0000256" key="10">
    <source>
        <dbReference type="SAM" id="Phobius"/>
    </source>
</evidence>
<keyword evidence="12" id="KW-1185">Reference proteome</keyword>
<feature type="transmembrane region" description="Helical" evidence="10">
    <location>
        <begin position="336"/>
        <end position="353"/>
    </location>
</feature>
<dbReference type="InterPro" id="IPR012430">
    <property type="entry name" value="TMEM43_fam"/>
</dbReference>
<keyword evidence="8 10" id="KW-0472">Membrane</keyword>
<comment type="subcellular location">
    <subcellularLocation>
        <location evidence="1">Endomembrane system</location>
        <topology evidence="1">Multi-pass membrane protein</topology>
    </subcellularLocation>
    <subcellularLocation>
        <location evidence="3">Endoplasmic reticulum membrane</location>
    </subcellularLocation>
    <subcellularLocation>
        <location evidence="2">Nucleus envelope</location>
    </subcellularLocation>
</comment>
<feature type="transmembrane region" description="Helical" evidence="10">
    <location>
        <begin position="288"/>
        <end position="305"/>
    </location>
</feature>
<organism evidence="11 12">
    <name type="scientific">Tritrichomonas musculus</name>
    <dbReference type="NCBI Taxonomy" id="1915356"/>
    <lineage>
        <taxon>Eukaryota</taxon>
        <taxon>Metamonada</taxon>
        <taxon>Parabasalia</taxon>
        <taxon>Tritrichomonadida</taxon>
        <taxon>Tritrichomonadidae</taxon>
        <taxon>Tritrichomonas</taxon>
    </lineage>
</organism>
<feature type="transmembrane region" description="Helical" evidence="10">
    <location>
        <begin position="312"/>
        <end position="330"/>
    </location>
</feature>
<comment type="caution">
    <text evidence="11">The sequence shown here is derived from an EMBL/GenBank/DDBJ whole genome shotgun (WGS) entry which is preliminary data.</text>
</comment>
<evidence type="ECO:0000256" key="5">
    <source>
        <dbReference type="ARBA" id="ARBA00022692"/>
    </source>
</evidence>
<proteinExistence type="inferred from homology"/>
<evidence type="ECO:0000256" key="4">
    <source>
        <dbReference type="ARBA" id="ARBA00006627"/>
    </source>
</evidence>
<dbReference type="PANTHER" id="PTHR13416:SF2">
    <property type="entry name" value="TRANSMEMBRANE PROTEIN 43"/>
    <property type="match status" value="1"/>
</dbReference>
<evidence type="ECO:0000256" key="6">
    <source>
        <dbReference type="ARBA" id="ARBA00022824"/>
    </source>
</evidence>
<comment type="similarity">
    <text evidence="4">Belongs to the TMEM43 family.</text>
</comment>
<dbReference type="EMBL" id="JAPFFF010000016">
    <property type="protein sequence ID" value="KAK8865556.1"/>
    <property type="molecule type" value="Genomic_DNA"/>
</dbReference>
<keyword evidence="5 10" id="KW-0812">Transmembrane</keyword>
<protein>
    <submittedName>
        <fullName evidence="11">Uncharacterized protein</fullName>
    </submittedName>
</protein>
<evidence type="ECO:0000256" key="3">
    <source>
        <dbReference type="ARBA" id="ARBA00004586"/>
    </source>
</evidence>
<dbReference type="Pfam" id="PF07787">
    <property type="entry name" value="TMEM43"/>
    <property type="match status" value="1"/>
</dbReference>
<evidence type="ECO:0000256" key="2">
    <source>
        <dbReference type="ARBA" id="ARBA00004259"/>
    </source>
</evidence>
<accession>A0ABR2ING5</accession>
<name>A0ABR2ING5_9EUKA</name>
<dbReference type="Proteomes" id="UP001470230">
    <property type="component" value="Unassembled WGS sequence"/>
</dbReference>
<dbReference type="PANTHER" id="PTHR13416">
    <property type="match status" value="1"/>
</dbReference>